<dbReference type="PANTHER" id="PTHR43563:SF1">
    <property type="entry name" value="AMINE OXIDASE [FLAVIN-CONTAINING] B"/>
    <property type="match status" value="1"/>
</dbReference>
<organism evidence="5 6">
    <name type="scientific">Talaromyces rugulosus</name>
    <name type="common">Penicillium rugulosum</name>
    <dbReference type="NCBI Taxonomy" id="121627"/>
    <lineage>
        <taxon>Eukaryota</taxon>
        <taxon>Fungi</taxon>
        <taxon>Dikarya</taxon>
        <taxon>Ascomycota</taxon>
        <taxon>Pezizomycotina</taxon>
        <taxon>Eurotiomycetes</taxon>
        <taxon>Eurotiomycetidae</taxon>
        <taxon>Eurotiales</taxon>
        <taxon>Trichocomaceae</taxon>
        <taxon>Talaromyces</taxon>
        <taxon>Talaromyces sect. Islandici</taxon>
    </lineage>
</organism>
<dbReference type="PANTHER" id="PTHR43563">
    <property type="entry name" value="AMINE OXIDASE"/>
    <property type="match status" value="1"/>
</dbReference>
<sequence>MNFISRLFKKASHVESKWLPGPVGDMLRSAGIATTTTVPLSTKLVTTTTHVGLDLTTGELVTSSLEDEFTAILVCLDAALQNAGVKGGLGDAHKITAYLLDPADEPTLQKIFRERYPGNSPAWGTVIVPAIVVPNMRAEVQAEAMILRSFVTEPYPGTMAYEAKPSADGYTYTKKTGLVGGLHTYGVIQPEYRVRKTDNDIPWEAIVIGAGYAGLTAARDLVKAGKKTLLLEARDRVGGRTWSAEVDGTTFEMGGTWVSHVHGRLFAEMERYGLKDEISMTRTENGGCDYFTLDTGSGSRKFTHKEAGEMTARAWRIFINIDGNNGRDICPLPYSTLGNSRVSADKVKAVDQLSCRDRIEQIKDQLTADELALLESLVPHCGGGSVEDIGFLEMLRAQALGSYDISTFEEIWTLYKIREGQSTLARCIFDDAVRLGLQYSFKSPIKSISEREGIVSVISTSNKTYSAQRVVNTIPIAVLPDIHFDPPLSPLRQEAIKINQVDYLTKIHAEVEGDLRGLRGCTWPGDFLYIYGDGFCAGGKSTRITSFAGDNRGKLDPLKEPERLETALRRFHPMEIKKVVFHDWVSDPYAKAGAAWYRAGFLTKYLAELQKRHGNVLMANADWAHGWKGFIEGAVEQGALAADTVLNELGVLGANAALGEYQSESGL</sequence>
<dbReference type="Gene3D" id="3.50.50.60">
    <property type="entry name" value="FAD/NAD(P)-binding domain"/>
    <property type="match status" value="2"/>
</dbReference>
<dbReference type="EC" id="1.4.3.4" evidence="2"/>
<dbReference type="SUPFAM" id="SSF55298">
    <property type="entry name" value="YjgF-like"/>
    <property type="match status" value="1"/>
</dbReference>
<dbReference type="Pfam" id="PF01593">
    <property type="entry name" value="Amino_oxidase"/>
    <property type="match status" value="1"/>
</dbReference>
<name>A0A7H8QW12_TALRU</name>
<dbReference type="KEGG" id="trg:TRUGW13939_04978"/>
<dbReference type="RefSeq" id="XP_035344036.1">
    <property type="nucleotide sequence ID" value="XM_035488143.1"/>
</dbReference>
<dbReference type="Gene3D" id="3.90.660.10">
    <property type="match status" value="2"/>
</dbReference>
<proteinExistence type="inferred from homology"/>
<dbReference type="GO" id="GO:0097621">
    <property type="term" value="F:monoamine oxidase activity"/>
    <property type="evidence" value="ECO:0007669"/>
    <property type="project" value="UniProtKB-EC"/>
</dbReference>
<dbReference type="InterPro" id="IPR002937">
    <property type="entry name" value="Amino_oxidase"/>
</dbReference>
<dbReference type="Proteomes" id="UP000509510">
    <property type="component" value="Chromosome III"/>
</dbReference>
<dbReference type="Pfam" id="PF01042">
    <property type="entry name" value="Ribonuc_L-PSP"/>
    <property type="match status" value="1"/>
</dbReference>
<dbReference type="InterPro" id="IPR006175">
    <property type="entry name" value="YjgF/YER057c/UK114"/>
</dbReference>
<evidence type="ECO:0000256" key="1">
    <source>
        <dbReference type="ARBA" id="ARBA00005995"/>
    </source>
</evidence>
<dbReference type="Gene3D" id="3.30.1330.40">
    <property type="entry name" value="RutC-like"/>
    <property type="match status" value="1"/>
</dbReference>
<dbReference type="InterPro" id="IPR036188">
    <property type="entry name" value="FAD/NAD-bd_sf"/>
</dbReference>
<evidence type="ECO:0000256" key="3">
    <source>
        <dbReference type="ARBA" id="ARBA00048448"/>
    </source>
</evidence>
<dbReference type="InterPro" id="IPR050703">
    <property type="entry name" value="Flavin_MAO"/>
</dbReference>
<dbReference type="GeneID" id="55992476"/>
<accession>A0A7H8QW12</accession>
<dbReference type="OrthoDB" id="7777654at2759"/>
<reference evidence="6" key="1">
    <citation type="submission" date="2020-06" db="EMBL/GenBank/DDBJ databases">
        <title>A chromosome-scale genome assembly of Talaromyces rugulosus W13939.</title>
        <authorList>
            <person name="Wang B."/>
            <person name="Guo L."/>
            <person name="Ye K."/>
            <person name="Wang L."/>
        </authorList>
    </citation>
    <scope>NUCLEOTIDE SEQUENCE [LARGE SCALE GENOMIC DNA]</scope>
    <source>
        <strain evidence="6">W13939</strain>
    </source>
</reference>
<feature type="domain" description="Amine oxidase" evidence="4">
    <location>
        <begin position="213"/>
        <end position="646"/>
    </location>
</feature>
<comment type="catalytic activity">
    <reaction evidence="3">
        <text>a secondary aliphatic amine + O2 + H2O = a primary amine + an aldehyde + H2O2</text>
        <dbReference type="Rhea" id="RHEA:26414"/>
        <dbReference type="ChEBI" id="CHEBI:15377"/>
        <dbReference type="ChEBI" id="CHEBI:15379"/>
        <dbReference type="ChEBI" id="CHEBI:16240"/>
        <dbReference type="ChEBI" id="CHEBI:17478"/>
        <dbReference type="ChEBI" id="CHEBI:58855"/>
        <dbReference type="ChEBI" id="CHEBI:65296"/>
        <dbReference type="EC" id="1.4.3.4"/>
    </reaction>
</comment>
<gene>
    <name evidence="5" type="ORF">TRUGW13939_04978</name>
</gene>
<evidence type="ECO:0000256" key="2">
    <source>
        <dbReference type="ARBA" id="ARBA00012804"/>
    </source>
</evidence>
<protein>
    <recommendedName>
        <fullName evidence="2">monoamine oxidase</fullName>
        <ecNumber evidence="2">1.4.3.4</ecNumber>
    </recommendedName>
</protein>
<dbReference type="InterPro" id="IPR035959">
    <property type="entry name" value="RutC-like_sf"/>
</dbReference>
<evidence type="ECO:0000259" key="4">
    <source>
        <dbReference type="Pfam" id="PF01593"/>
    </source>
</evidence>
<evidence type="ECO:0000313" key="5">
    <source>
        <dbReference type="EMBL" id="QKX57858.1"/>
    </source>
</evidence>
<dbReference type="SUPFAM" id="SSF51905">
    <property type="entry name" value="FAD/NAD(P)-binding domain"/>
    <property type="match status" value="1"/>
</dbReference>
<comment type="similarity">
    <text evidence="1">Belongs to the flavin monoamine oxidase family.</text>
</comment>
<keyword evidence="6" id="KW-1185">Reference proteome</keyword>
<dbReference type="EMBL" id="CP055900">
    <property type="protein sequence ID" value="QKX57858.1"/>
    <property type="molecule type" value="Genomic_DNA"/>
</dbReference>
<evidence type="ECO:0000313" key="6">
    <source>
        <dbReference type="Proteomes" id="UP000509510"/>
    </source>
</evidence>
<dbReference type="AlphaFoldDB" id="A0A7H8QW12"/>